<dbReference type="Gramene" id="Kaladp0039s0128.2.v1.1">
    <property type="protein sequence ID" value="Kaladp0039s0128.2.v1.1"/>
    <property type="gene ID" value="Kaladp0039s0128.v1.1"/>
</dbReference>
<proteinExistence type="predicted"/>
<reference evidence="1" key="1">
    <citation type="submission" date="2021-01" db="UniProtKB">
        <authorList>
            <consortium name="EnsemblPlants"/>
        </authorList>
    </citation>
    <scope>IDENTIFICATION</scope>
</reference>
<name>A0A7N0TJK3_KALFE</name>
<dbReference type="SUPFAM" id="SSF47095">
    <property type="entry name" value="HMG-box"/>
    <property type="match status" value="1"/>
</dbReference>
<dbReference type="Proteomes" id="UP000594263">
    <property type="component" value="Unplaced"/>
</dbReference>
<evidence type="ECO:0000313" key="2">
    <source>
        <dbReference type="Proteomes" id="UP000594263"/>
    </source>
</evidence>
<organism evidence="1 2">
    <name type="scientific">Kalanchoe fedtschenkoi</name>
    <name type="common">Lavender scallops</name>
    <name type="synonym">South American air plant</name>
    <dbReference type="NCBI Taxonomy" id="63787"/>
    <lineage>
        <taxon>Eukaryota</taxon>
        <taxon>Viridiplantae</taxon>
        <taxon>Streptophyta</taxon>
        <taxon>Embryophyta</taxon>
        <taxon>Tracheophyta</taxon>
        <taxon>Spermatophyta</taxon>
        <taxon>Magnoliopsida</taxon>
        <taxon>eudicotyledons</taxon>
        <taxon>Gunneridae</taxon>
        <taxon>Pentapetalae</taxon>
        <taxon>Saxifragales</taxon>
        <taxon>Crassulaceae</taxon>
        <taxon>Kalanchoe</taxon>
    </lineage>
</organism>
<dbReference type="PANTHER" id="PTHR47658">
    <property type="entry name" value="HIGH MOBILITY GROUP B PROTEIN 12-RELATED"/>
    <property type="match status" value="1"/>
</dbReference>
<protein>
    <recommendedName>
        <fullName evidence="3">HMG box domain-containing protein</fullName>
    </recommendedName>
</protein>
<dbReference type="GO" id="GO:0003677">
    <property type="term" value="F:DNA binding"/>
    <property type="evidence" value="ECO:0007669"/>
    <property type="project" value="TreeGrafter"/>
</dbReference>
<dbReference type="InterPro" id="IPR036910">
    <property type="entry name" value="HMG_box_dom_sf"/>
</dbReference>
<accession>A0A7N0TJK3</accession>
<sequence>MANRRRRVRAIPRAPDGSAFLKCSDCGVSVPIVLEDMHECGCGVNRDVKRFLGKCERPFVTSLRVEDQPRAAFCIFMEKWRKSLPDEDPIVVDRKGFDIWKIMSMQERDCYEVEAKRVNYAYLDKWIAEIQAINQKYQVDDEADSAVVGKFDQFVNYEDLDSDSHLRIDSYSDIRGTYRTNS</sequence>
<evidence type="ECO:0000313" key="1">
    <source>
        <dbReference type="EnsemblPlants" id="Kaladp0039s0128.2.v1.1"/>
    </source>
</evidence>
<dbReference type="GO" id="GO:0005634">
    <property type="term" value="C:nucleus"/>
    <property type="evidence" value="ECO:0007669"/>
    <property type="project" value="TreeGrafter"/>
</dbReference>
<dbReference type="PANTHER" id="PTHR47658:SF2">
    <property type="entry name" value="HMG-BOX (HIGH MOBILITY GROUP) DNA-BINDING FAMILY PROTEIN"/>
    <property type="match status" value="1"/>
</dbReference>
<dbReference type="AlphaFoldDB" id="A0A7N0TJK3"/>
<evidence type="ECO:0008006" key="3">
    <source>
        <dbReference type="Google" id="ProtNLM"/>
    </source>
</evidence>
<dbReference type="GO" id="GO:0010197">
    <property type="term" value="P:polar nucleus fusion"/>
    <property type="evidence" value="ECO:0007669"/>
    <property type="project" value="TreeGrafter"/>
</dbReference>
<dbReference type="EnsemblPlants" id="Kaladp0039s0128.2.v1.1">
    <property type="protein sequence ID" value="Kaladp0039s0128.2.v1.1"/>
    <property type="gene ID" value="Kaladp0039s0128.v1.1"/>
</dbReference>
<keyword evidence="2" id="KW-1185">Reference proteome</keyword>